<reference evidence="1 2" key="2">
    <citation type="journal article" date="2022" name="Mol. Ecol. Resour.">
        <title>The genomes of chicory, endive, great burdock and yacon provide insights into Asteraceae paleo-polyploidization history and plant inulin production.</title>
        <authorList>
            <person name="Fan W."/>
            <person name="Wang S."/>
            <person name="Wang H."/>
            <person name="Wang A."/>
            <person name="Jiang F."/>
            <person name="Liu H."/>
            <person name="Zhao H."/>
            <person name="Xu D."/>
            <person name="Zhang Y."/>
        </authorList>
    </citation>
    <scope>NUCLEOTIDE SEQUENCE [LARGE SCALE GENOMIC DNA]</scope>
    <source>
        <strain evidence="2">cv. Punajuju</strain>
        <tissue evidence="1">Leaves</tissue>
    </source>
</reference>
<gene>
    <name evidence="1" type="ORF">L2E82_05127</name>
</gene>
<protein>
    <submittedName>
        <fullName evidence="1">Uncharacterized protein</fullName>
    </submittedName>
</protein>
<dbReference type="Proteomes" id="UP001055811">
    <property type="component" value="Linkage Group LG01"/>
</dbReference>
<name>A0ACB9H877_CICIN</name>
<evidence type="ECO:0000313" key="2">
    <source>
        <dbReference type="Proteomes" id="UP001055811"/>
    </source>
</evidence>
<accession>A0ACB9H877</accession>
<organism evidence="1 2">
    <name type="scientific">Cichorium intybus</name>
    <name type="common">Chicory</name>
    <dbReference type="NCBI Taxonomy" id="13427"/>
    <lineage>
        <taxon>Eukaryota</taxon>
        <taxon>Viridiplantae</taxon>
        <taxon>Streptophyta</taxon>
        <taxon>Embryophyta</taxon>
        <taxon>Tracheophyta</taxon>
        <taxon>Spermatophyta</taxon>
        <taxon>Magnoliopsida</taxon>
        <taxon>eudicotyledons</taxon>
        <taxon>Gunneridae</taxon>
        <taxon>Pentapetalae</taxon>
        <taxon>asterids</taxon>
        <taxon>campanulids</taxon>
        <taxon>Asterales</taxon>
        <taxon>Asteraceae</taxon>
        <taxon>Cichorioideae</taxon>
        <taxon>Cichorieae</taxon>
        <taxon>Cichoriinae</taxon>
        <taxon>Cichorium</taxon>
    </lineage>
</organism>
<proteinExistence type="predicted"/>
<reference evidence="2" key="1">
    <citation type="journal article" date="2022" name="Mol. Ecol. Resour.">
        <title>The genomes of chicory, endive, great burdock and yacon provide insights into Asteraceae palaeo-polyploidization history and plant inulin production.</title>
        <authorList>
            <person name="Fan W."/>
            <person name="Wang S."/>
            <person name="Wang H."/>
            <person name="Wang A."/>
            <person name="Jiang F."/>
            <person name="Liu H."/>
            <person name="Zhao H."/>
            <person name="Xu D."/>
            <person name="Zhang Y."/>
        </authorList>
    </citation>
    <scope>NUCLEOTIDE SEQUENCE [LARGE SCALE GENOMIC DNA]</scope>
    <source>
        <strain evidence="2">cv. Punajuju</strain>
    </source>
</reference>
<dbReference type="EMBL" id="CM042009">
    <property type="protein sequence ID" value="KAI3791360.1"/>
    <property type="molecule type" value="Genomic_DNA"/>
</dbReference>
<keyword evidence="2" id="KW-1185">Reference proteome</keyword>
<evidence type="ECO:0000313" key="1">
    <source>
        <dbReference type="EMBL" id="KAI3791360.1"/>
    </source>
</evidence>
<comment type="caution">
    <text evidence="1">The sequence shown here is derived from an EMBL/GenBank/DDBJ whole genome shotgun (WGS) entry which is preliminary data.</text>
</comment>
<sequence>MARAKEREGEWQEVRRGNNSGKDYSIKGKATTFYFEDFQSQTNWTRQRGGELSNTSGLSIVDVIFFSFLASNSQMAKSLSFGDFRLSTGCSFSITSISTKHHFVISDCSFYNFSIKGVRFHIFYCRFSLQLQQLKWSFAYFQFLITGVRLIDSIFSISDYRCSNPYFRFLIAVSVFKLQLFDFR</sequence>